<sequence>MNVQINPTIAIPLTLSAHQLARCHAWKQIDPKRAKQVYLNTLAIHAVKDYLGWLDIATNWPESESANPIQQSLCNSADLVISGKGTIECRPVLPDETTCTIPEDTWGDRLAYIAVRLNPELTEGTLLGYLSEVERYKTPLNQLHSLDTLLDRLDEEADEAILLTQWLNHAFDAGWQTLSELLGPDEPQFAFNFRSPASQSNPSSSAATIKRGKHLQLQPDRDPVGLFVGIEPSDREEFDISVELSPTGAERHLPKELQLSILDDEDRVVMHASSRGTKSIQLDFSAEVGDRFSIKVTLGEIGVTEFFAI</sequence>
<accession>A0ABT7BRE0</accession>
<comment type="caution">
    <text evidence="2">The sequence shown here is derived from an EMBL/GenBank/DDBJ whole genome shotgun (WGS) entry which is preliminary data.</text>
</comment>
<evidence type="ECO:0000256" key="1">
    <source>
        <dbReference type="SAM" id="MobiDB-lite"/>
    </source>
</evidence>
<dbReference type="RefSeq" id="WP_283756419.1">
    <property type="nucleotide sequence ID" value="NZ_JAQOSQ010000001.1"/>
</dbReference>
<reference evidence="2 3" key="1">
    <citation type="submission" date="2023-01" db="EMBL/GenBank/DDBJ databases">
        <title>Novel diversity within Roseofilum (Cyanobacteria; Desertifilaceae) from marine benthic mats with descriptions of four novel species.</title>
        <authorList>
            <person name="Wang Y."/>
            <person name="Berthold D.E."/>
            <person name="Hu J."/>
            <person name="Lefler F.W."/>
            <person name="Laughinghouse H.D. IV."/>
        </authorList>
    </citation>
    <scope>NUCLEOTIDE SEQUENCE [LARGE SCALE GENOMIC DNA]</scope>
    <source>
        <strain evidence="2 3">BLCC-M143</strain>
    </source>
</reference>
<keyword evidence="3" id="KW-1185">Reference proteome</keyword>
<name>A0ABT7BRE0_9CYAN</name>
<evidence type="ECO:0000313" key="2">
    <source>
        <dbReference type="EMBL" id="MDJ1181765.1"/>
    </source>
</evidence>
<dbReference type="InterPro" id="IPR014951">
    <property type="entry name" value="DUF1822"/>
</dbReference>
<proteinExistence type="predicted"/>
<protein>
    <submittedName>
        <fullName evidence="2">DUF1822 family protein</fullName>
    </submittedName>
</protein>
<gene>
    <name evidence="2" type="ORF">PMH09_01030</name>
</gene>
<dbReference type="Proteomes" id="UP001232992">
    <property type="component" value="Unassembled WGS sequence"/>
</dbReference>
<evidence type="ECO:0000313" key="3">
    <source>
        <dbReference type="Proteomes" id="UP001232992"/>
    </source>
</evidence>
<feature type="region of interest" description="Disordered" evidence="1">
    <location>
        <begin position="194"/>
        <end position="214"/>
    </location>
</feature>
<organism evidence="2 3">
    <name type="scientific">Roseofilum casamattae BLCC-M143</name>
    <dbReference type="NCBI Taxonomy" id="3022442"/>
    <lineage>
        <taxon>Bacteria</taxon>
        <taxon>Bacillati</taxon>
        <taxon>Cyanobacteriota</taxon>
        <taxon>Cyanophyceae</taxon>
        <taxon>Desertifilales</taxon>
        <taxon>Desertifilaceae</taxon>
        <taxon>Roseofilum</taxon>
        <taxon>Roseofilum casamattae</taxon>
    </lineage>
</organism>
<feature type="compositionally biased region" description="Low complexity" evidence="1">
    <location>
        <begin position="195"/>
        <end position="207"/>
    </location>
</feature>
<dbReference type="EMBL" id="JAQOSQ010000001">
    <property type="protein sequence ID" value="MDJ1181765.1"/>
    <property type="molecule type" value="Genomic_DNA"/>
</dbReference>
<dbReference type="Pfam" id="PF08852">
    <property type="entry name" value="DUF1822"/>
    <property type="match status" value="1"/>
</dbReference>